<feature type="region of interest" description="Disordered" evidence="1">
    <location>
        <begin position="201"/>
        <end position="243"/>
    </location>
</feature>
<accession>A0A2S6CIJ0</accession>
<reference evidence="3" key="1">
    <citation type="journal article" date="2017" name="bioRxiv">
        <title>Conservation of a gene cluster reveals novel cercosporin biosynthetic mechanisms and extends production to the genus Colletotrichum.</title>
        <authorList>
            <person name="de Jonge R."/>
            <person name="Ebert M.K."/>
            <person name="Huitt-Roehl C.R."/>
            <person name="Pal P."/>
            <person name="Suttle J.C."/>
            <person name="Spanner R.E."/>
            <person name="Neubauer J.D."/>
            <person name="Jurick W.M.II."/>
            <person name="Stott K.A."/>
            <person name="Secor G.A."/>
            <person name="Thomma B.P.H.J."/>
            <person name="Van de Peer Y."/>
            <person name="Townsend C.A."/>
            <person name="Bolton M.D."/>
        </authorList>
    </citation>
    <scope>NUCLEOTIDE SEQUENCE [LARGE SCALE GENOMIC DNA]</scope>
    <source>
        <strain evidence="3">CBS538.71</strain>
    </source>
</reference>
<name>A0A2S6CIJ0_9PEZI</name>
<comment type="caution">
    <text evidence="2">The sequence shown here is derived from an EMBL/GenBank/DDBJ whole genome shotgun (WGS) entry which is preliminary data.</text>
</comment>
<dbReference type="AlphaFoldDB" id="A0A2S6CIJ0"/>
<dbReference type="Proteomes" id="UP000237631">
    <property type="component" value="Unassembled WGS sequence"/>
</dbReference>
<protein>
    <submittedName>
        <fullName evidence="2">Uncharacterized protein</fullName>
    </submittedName>
</protein>
<dbReference type="EMBL" id="PNEN01000384">
    <property type="protein sequence ID" value="PPJ59546.1"/>
    <property type="molecule type" value="Genomic_DNA"/>
</dbReference>
<evidence type="ECO:0000313" key="2">
    <source>
        <dbReference type="EMBL" id="PPJ59546.1"/>
    </source>
</evidence>
<organism evidence="2 3">
    <name type="scientific">Cercospora berteroae</name>
    <dbReference type="NCBI Taxonomy" id="357750"/>
    <lineage>
        <taxon>Eukaryota</taxon>
        <taxon>Fungi</taxon>
        <taxon>Dikarya</taxon>
        <taxon>Ascomycota</taxon>
        <taxon>Pezizomycotina</taxon>
        <taxon>Dothideomycetes</taxon>
        <taxon>Dothideomycetidae</taxon>
        <taxon>Mycosphaerellales</taxon>
        <taxon>Mycosphaerellaceae</taxon>
        <taxon>Cercospora</taxon>
    </lineage>
</organism>
<keyword evidence="3" id="KW-1185">Reference proteome</keyword>
<evidence type="ECO:0000313" key="3">
    <source>
        <dbReference type="Proteomes" id="UP000237631"/>
    </source>
</evidence>
<feature type="compositionally biased region" description="Acidic residues" evidence="1">
    <location>
        <begin position="225"/>
        <end position="234"/>
    </location>
</feature>
<proteinExistence type="predicted"/>
<evidence type="ECO:0000256" key="1">
    <source>
        <dbReference type="SAM" id="MobiDB-lite"/>
    </source>
</evidence>
<sequence length="243" mass="25765">MAPNNVVASSENPKFSLSGHMPANAAALVTSKTLSQAIAEKAASVYDHYHENATADNASAKKTKVKRCDICKPLRKFCYRNEPINVGTMGEVAAAAKKSFQFFIDQYYSETLDTVSAAQEYLGRREQKGEATEFVVDLVLGIVGVIQAYQTVPQPNVTIPPTPYTWNTIPKGTTSIIYTGTGYFDEVNVVVFENLVEAMDGDGPDGTEGNAGWGVAAGTAAGGGSDDDDEESDEGEKGGGSSD</sequence>
<gene>
    <name evidence="2" type="ORF">CBER1_09804</name>
</gene>
<dbReference type="OrthoDB" id="3647890at2759"/>